<evidence type="ECO:0000313" key="1">
    <source>
        <dbReference type="EMBL" id="KPY89395.1"/>
    </source>
</evidence>
<dbReference type="EMBL" id="LJRI01000805">
    <property type="protein sequence ID" value="KPY89395.1"/>
    <property type="molecule type" value="Genomic_DNA"/>
</dbReference>
<sequence length="38" mass="4296">MNVHVLDTPVQLPKPDMEIVIGSREKLKHQADALGRRC</sequence>
<name>A0A0Q0BHT8_PSESX</name>
<proteinExistence type="predicted"/>
<organism evidence="1 2">
    <name type="scientific">Pseudomonas syringae pv. spinaceae</name>
    <dbReference type="NCBI Taxonomy" id="264459"/>
    <lineage>
        <taxon>Bacteria</taxon>
        <taxon>Pseudomonadati</taxon>
        <taxon>Pseudomonadota</taxon>
        <taxon>Gammaproteobacteria</taxon>
        <taxon>Pseudomonadales</taxon>
        <taxon>Pseudomonadaceae</taxon>
        <taxon>Pseudomonas</taxon>
        <taxon>Pseudomonas syringae</taxon>
    </lineage>
</organism>
<dbReference type="AlphaFoldDB" id="A0A0Q0BHT8"/>
<accession>A0A0Q0BHT8</accession>
<dbReference type="Proteomes" id="UP000050384">
    <property type="component" value="Unassembled WGS sequence"/>
</dbReference>
<evidence type="ECO:0000313" key="2">
    <source>
        <dbReference type="Proteomes" id="UP000050384"/>
    </source>
</evidence>
<feature type="non-terminal residue" evidence="1">
    <location>
        <position position="38"/>
    </location>
</feature>
<comment type="caution">
    <text evidence="1">The sequence shown here is derived from an EMBL/GenBank/DDBJ whole genome shotgun (WGS) entry which is preliminary data.</text>
</comment>
<protein>
    <submittedName>
        <fullName evidence="1">Uncharacterized protein</fullName>
    </submittedName>
</protein>
<reference evidence="1 2" key="1">
    <citation type="submission" date="2015-09" db="EMBL/GenBank/DDBJ databases">
        <title>Genome announcement of multiple Pseudomonas syringae strains.</title>
        <authorList>
            <person name="Thakur S."/>
            <person name="Wang P.W."/>
            <person name="Gong Y."/>
            <person name="Weir B.S."/>
            <person name="Guttman D.S."/>
        </authorList>
    </citation>
    <scope>NUCLEOTIDE SEQUENCE [LARGE SCALE GENOMIC DNA]</scope>
    <source>
        <strain evidence="1 2">ICMP16929</strain>
    </source>
</reference>
<gene>
    <name evidence="1" type="ORF">ALO94_05066</name>
</gene>